<comment type="caution">
    <text evidence="5">The sequence shown here is derived from an EMBL/GenBank/DDBJ whole genome shotgun (WGS) entry which is preliminary data.</text>
</comment>
<protein>
    <submittedName>
        <fullName evidence="5">Cu-Zn family superoxide dismutase</fullName>
    </submittedName>
</protein>
<evidence type="ECO:0000256" key="2">
    <source>
        <dbReference type="SAM" id="MobiDB-lite"/>
    </source>
</evidence>
<sequence>MRFFIVIISIFLLSSCHLMAKPKTAIKVDMYNTTGDMVGTANLTEDPKGVKIKLKLEGLTPGFHGLHIHEVAKCEQPDFKSAGNHFNPENKKHGLLHPKGAHLGDLKNIEADHNGAVDVDVLAPDATLLKGSNKSLTDQGGTSLIVTSEPDDGMSQISGNSGDRIICGEIKENKNEIDQEKPTDPTDKKDEKKK</sequence>
<name>A0A2V3VKX6_9BACI</name>
<keyword evidence="3" id="KW-0732">Signal</keyword>
<feature type="compositionally biased region" description="Basic and acidic residues" evidence="2">
    <location>
        <begin position="169"/>
        <end position="194"/>
    </location>
</feature>
<feature type="domain" description="Superoxide dismutase copper/zinc binding" evidence="4">
    <location>
        <begin position="38"/>
        <end position="170"/>
    </location>
</feature>
<dbReference type="PANTHER" id="PTHR10003">
    <property type="entry name" value="SUPEROXIDE DISMUTASE CU-ZN -RELATED"/>
    <property type="match status" value="1"/>
</dbReference>
<dbReference type="PROSITE" id="PS51257">
    <property type="entry name" value="PROKAR_LIPOPROTEIN"/>
    <property type="match status" value="1"/>
</dbReference>
<dbReference type="Proteomes" id="UP000247978">
    <property type="component" value="Unassembled WGS sequence"/>
</dbReference>
<dbReference type="InterPro" id="IPR001424">
    <property type="entry name" value="SOD_Cu_Zn_dom"/>
</dbReference>
<proteinExistence type="inferred from homology"/>
<gene>
    <name evidence="5" type="ORF">DFR56_12228</name>
</gene>
<organism evidence="5 6">
    <name type="scientific">Pseudogracilibacillus auburnensis</name>
    <dbReference type="NCBI Taxonomy" id="1494959"/>
    <lineage>
        <taxon>Bacteria</taxon>
        <taxon>Bacillati</taxon>
        <taxon>Bacillota</taxon>
        <taxon>Bacilli</taxon>
        <taxon>Bacillales</taxon>
        <taxon>Bacillaceae</taxon>
        <taxon>Pseudogracilibacillus</taxon>
    </lineage>
</organism>
<accession>A0A2V3VKX6</accession>
<dbReference type="InterPro" id="IPR024134">
    <property type="entry name" value="SOD_Cu/Zn_/chaperone"/>
</dbReference>
<dbReference type="GO" id="GO:0006801">
    <property type="term" value="P:superoxide metabolic process"/>
    <property type="evidence" value="ECO:0007669"/>
    <property type="project" value="InterPro"/>
</dbReference>
<dbReference type="RefSeq" id="WP_110397365.1">
    <property type="nucleotide sequence ID" value="NZ_JADIJL010000032.1"/>
</dbReference>
<comment type="similarity">
    <text evidence="1">Belongs to the Cu-Zn superoxide dismutase family.</text>
</comment>
<dbReference type="OrthoDB" id="9792957at2"/>
<feature type="chain" id="PRO_5016028924" evidence="3">
    <location>
        <begin position="21"/>
        <end position="194"/>
    </location>
</feature>
<feature type="region of interest" description="Disordered" evidence="2">
    <location>
        <begin position="167"/>
        <end position="194"/>
    </location>
</feature>
<feature type="signal peptide" evidence="3">
    <location>
        <begin position="1"/>
        <end position="20"/>
    </location>
</feature>
<evidence type="ECO:0000256" key="3">
    <source>
        <dbReference type="SAM" id="SignalP"/>
    </source>
</evidence>
<evidence type="ECO:0000259" key="4">
    <source>
        <dbReference type="Pfam" id="PF00080"/>
    </source>
</evidence>
<dbReference type="InterPro" id="IPR036423">
    <property type="entry name" value="SOD-like_Cu/Zn_dom_sf"/>
</dbReference>
<evidence type="ECO:0000256" key="1">
    <source>
        <dbReference type="ARBA" id="ARBA00010457"/>
    </source>
</evidence>
<dbReference type="EMBL" id="QJJQ01000022">
    <property type="protein sequence ID" value="PXW81418.1"/>
    <property type="molecule type" value="Genomic_DNA"/>
</dbReference>
<dbReference type="AlphaFoldDB" id="A0A2V3VKX6"/>
<dbReference type="Pfam" id="PF00080">
    <property type="entry name" value="Sod_Cu"/>
    <property type="match status" value="1"/>
</dbReference>
<dbReference type="CDD" id="cd00305">
    <property type="entry name" value="Cu-Zn_Superoxide_Dismutase"/>
    <property type="match status" value="1"/>
</dbReference>
<evidence type="ECO:0000313" key="5">
    <source>
        <dbReference type="EMBL" id="PXW81418.1"/>
    </source>
</evidence>
<dbReference type="GO" id="GO:0005507">
    <property type="term" value="F:copper ion binding"/>
    <property type="evidence" value="ECO:0007669"/>
    <property type="project" value="InterPro"/>
</dbReference>
<dbReference type="SUPFAM" id="SSF49329">
    <property type="entry name" value="Cu,Zn superoxide dismutase-like"/>
    <property type="match status" value="1"/>
</dbReference>
<dbReference type="Gene3D" id="2.60.40.200">
    <property type="entry name" value="Superoxide dismutase, copper/zinc binding domain"/>
    <property type="match status" value="1"/>
</dbReference>
<keyword evidence="6" id="KW-1185">Reference proteome</keyword>
<reference evidence="5 6" key="1">
    <citation type="submission" date="2018-05" db="EMBL/GenBank/DDBJ databases">
        <title>Genomic Encyclopedia of Type Strains, Phase IV (KMG-IV): sequencing the most valuable type-strain genomes for metagenomic binning, comparative biology and taxonomic classification.</title>
        <authorList>
            <person name="Goeker M."/>
        </authorList>
    </citation>
    <scope>NUCLEOTIDE SEQUENCE [LARGE SCALE GENOMIC DNA]</scope>
    <source>
        <strain evidence="5 6">DSM 28556</strain>
    </source>
</reference>
<evidence type="ECO:0000313" key="6">
    <source>
        <dbReference type="Proteomes" id="UP000247978"/>
    </source>
</evidence>